<comment type="similarity">
    <text evidence="1 2">Belongs to the phD/YefM antitoxin family.</text>
</comment>
<evidence type="ECO:0000313" key="4">
    <source>
        <dbReference type="Proteomes" id="UP000190837"/>
    </source>
</evidence>
<name>A0A1C3HPA4_9GAMM</name>
<sequence length="81" mass="9216">MQTISSREFNQNVAKAKNMSDTAPVCITDRGEPAYVLMNYAAYRALQEGKPSLAEKLCDPESDWIEVEFPRCIIADREELF</sequence>
<dbReference type="InterPro" id="IPR006442">
    <property type="entry name" value="Antitoxin_Phd/YefM"/>
</dbReference>
<accession>A0A1C3HPA4</accession>
<gene>
    <name evidence="3" type="ORF">CHUV0807_1562</name>
</gene>
<dbReference type="EMBL" id="FKLO01000051">
    <property type="protein sequence ID" value="SAY99027.1"/>
    <property type="molecule type" value="Genomic_DNA"/>
</dbReference>
<dbReference type="NCBIfam" id="TIGR01552">
    <property type="entry name" value="phd_fam"/>
    <property type="match status" value="1"/>
</dbReference>
<evidence type="ECO:0000313" key="3">
    <source>
        <dbReference type="EMBL" id="SAY99027.1"/>
    </source>
</evidence>
<proteinExistence type="inferred from homology"/>
<dbReference type="AlphaFoldDB" id="A0A1C3HPA4"/>
<protein>
    <recommendedName>
        <fullName evidence="2">Antitoxin</fullName>
    </recommendedName>
</protein>
<dbReference type="RefSeq" id="WP_004141995.1">
    <property type="nucleotide sequence ID" value="NZ_CAUURN010000069.1"/>
</dbReference>
<dbReference type="OMA" id="LELLIMT"/>
<evidence type="ECO:0000256" key="2">
    <source>
        <dbReference type="RuleBase" id="RU362080"/>
    </source>
</evidence>
<comment type="function">
    <text evidence="2">Antitoxin component of a type II toxin-antitoxin (TA) system.</text>
</comment>
<dbReference type="InterPro" id="IPR036165">
    <property type="entry name" value="YefM-like_sf"/>
</dbReference>
<reference evidence="4" key="1">
    <citation type="submission" date="2016-04" db="EMBL/GenBank/DDBJ databases">
        <authorList>
            <person name="Tagini F."/>
        </authorList>
    </citation>
    <scope>NUCLEOTIDE SEQUENCE [LARGE SCALE GENOMIC DNA]</scope>
    <source>
        <strain evidence="4">CHUV0807</strain>
    </source>
</reference>
<dbReference type="Pfam" id="PF02604">
    <property type="entry name" value="PhdYeFM_antitox"/>
    <property type="match status" value="1"/>
</dbReference>
<evidence type="ECO:0000256" key="1">
    <source>
        <dbReference type="ARBA" id="ARBA00009981"/>
    </source>
</evidence>
<dbReference type="Proteomes" id="UP000190837">
    <property type="component" value="Unassembled WGS sequence"/>
</dbReference>
<organism evidence="3 4">
    <name type="scientific">Cardiobacterium hominis</name>
    <dbReference type="NCBI Taxonomy" id="2718"/>
    <lineage>
        <taxon>Bacteria</taxon>
        <taxon>Pseudomonadati</taxon>
        <taxon>Pseudomonadota</taxon>
        <taxon>Gammaproteobacteria</taxon>
        <taxon>Cardiobacteriales</taxon>
        <taxon>Cardiobacteriaceae</taxon>
        <taxon>Cardiobacterium</taxon>
    </lineage>
</organism>
<dbReference type="Gene3D" id="3.40.1620.10">
    <property type="entry name" value="YefM-like domain"/>
    <property type="match status" value="1"/>
</dbReference>
<dbReference type="SUPFAM" id="SSF143120">
    <property type="entry name" value="YefM-like"/>
    <property type="match status" value="1"/>
</dbReference>
<dbReference type="GeneID" id="84790175"/>